<name>A0A846H609_9CYAN</name>
<evidence type="ECO:0000259" key="1">
    <source>
        <dbReference type="SMART" id="SM00065"/>
    </source>
</evidence>
<dbReference type="Pfam" id="PF13185">
    <property type="entry name" value="GAF_2"/>
    <property type="match status" value="1"/>
</dbReference>
<dbReference type="InterPro" id="IPR029016">
    <property type="entry name" value="GAF-like_dom_sf"/>
</dbReference>
<evidence type="ECO:0000313" key="3">
    <source>
        <dbReference type="Proteomes" id="UP000031549"/>
    </source>
</evidence>
<gene>
    <name evidence="2" type="ORF">PI95_009655</name>
</gene>
<protein>
    <submittedName>
        <fullName evidence="2">GAF domain-containing protein</fullName>
    </submittedName>
</protein>
<sequence>MFWGNHTGQPMPYRGWNVVVGERRNNTKTQFAASIKRLLKWLQEYTSVDTVTLLLPVSDQQHLAVYATLGLEEEIRQQIRIPIGQGIAGRIAENMLPMIIDDVSAVEVYSPILRQKGLRSLVGIPIPINEQSIGVLHVGTFDSHYFNERDVQQLQLIAHRLKLMIGDADVLQIECDRHHNVGKLISYINIIHREFLLNLSALRKQILKLKNVVKTFYNSSIQRYIYVFSFMRSQVD</sequence>
<dbReference type="Proteomes" id="UP000031549">
    <property type="component" value="Unassembled WGS sequence"/>
</dbReference>
<accession>A0A846H609</accession>
<dbReference type="InterPro" id="IPR003018">
    <property type="entry name" value="GAF"/>
</dbReference>
<dbReference type="SMART" id="SM00065">
    <property type="entry name" value="GAF"/>
    <property type="match status" value="1"/>
</dbReference>
<organism evidence="2 3">
    <name type="scientific">Hassallia byssoidea VB512170</name>
    <dbReference type="NCBI Taxonomy" id="1304833"/>
    <lineage>
        <taxon>Bacteria</taxon>
        <taxon>Bacillati</taxon>
        <taxon>Cyanobacteriota</taxon>
        <taxon>Cyanophyceae</taxon>
        <taxon>Nostocales</taxon>
        <taxon>Tolypothrichaceae</taxon>
        <taxon>Hassallia</taxon>
    </lineage>
</organism>
<reference evidence="2 3" key="1">
    <citation type="journal article" date="2015" name="Genome Announc.">
        <title>Draft Genome Sequence of Cyanobacterium Hassallia byssoidea Strain VB512170, Isolated from Monuments in India.</title>
        <authorList>
            <person name="Singh D."/>
            <person name="Chandrababunaidu M.M."/>
            <person name="Panda A."/>
            <person name="Sen D."/>
            <person name="Bhattacharyya S."/>
            <person name="Adhikary S.P."/>
            <person name="Tripathy S."/>
        </authorList>
    </citation>
    <scope>NUCLEOTIDE SEQUENCE [LARGE SCALE GENOMIC DNA]</scope>
    <source>
        <strain evidence="2 3">VB512170</strain>
    </source>
</reference>
<keyword evidence="3" id="KW-1185">Reference proteome</keyword>
<evidence type="ECO:0000313" key="2">
    <source>
        <dbReference type="EMBL" id="NEU72826.1"/>
    </source>
</evidence>
<comment type="caution">
    <text evidence="2">The sequence shown here is derived from an EMBL/GenBank/DDBJ whole genome shotgun (WGS) entry which is preliminary data.</text>
</comment>
<dbReference type="SUPFAM" id="SSF55781">
    <property type="entry name" value="GAF domain-like"/>
    <property type="match status" value="1"/>
</dbReference>
<dbReference type="AlphaFoldDB" id="A0A846H609"/>
<feature type="domain" description="GAF" evidence="1">
    <location>
        <begin position="30"/>
        <end position="175"/>
    </location>
</feature>
<dbReference type="EMBL" id="JTCM02000014">
    <property type="protein sequence ID" value="NEU72826.1"/>
    <property type="molecule type" value="Genomic_DNA"/>
</dbReference>
<dbReference type="Gene3D" id="3.30.450.40">
    <property type="match status" value="1"/>
</dbReference>
<proteinExistence type="predicted"/>